<dbReference type="EMBL" id="GBRH01204792">
    <property type="protein sequence ID" value="JAD93103.1"/>
    <property type="molecule type" value="Transcribed_RNA"/>
</dbReference>
<reference evidence="1" key="2">
    <citation type="journal article" date="2015" name="Data Brief">
        <title>Shoot transcriptome of the giant reed, Arundo donax.</title>
        <authorList>
            <person name="Barrero R.A."/>
            <person name="Guerrero F.D."/>
            <person name="Moolhuijzen P."/>
            <person name="Goolsby J.A."/>
            <person name="Tidwell J."/>
            <person name="Bellgard S.E."/>
            <person name="Bellgard M.I."/>
        </authorList>
    </citation>
    <scope>NUCLEOTIDE SEQUENCE</scope>
    <source>
        <tissue evidence="1">Shoot tissue taken approximately 20 cm above the soil surface</tissue>
    </source>
</reference>
<organism evidence="1">
    <name type="scientific">Arundo donax</name>
    <name type="common">Giant reed</name>
    <name type="synonym">Donax arundinaceus</name>
    <dbReference type="NCBI Taxonomy" id="35708"/>
    <lineage>
        <taxon>Eukaryota</taxon>
        <taxon>Viridiplantae</taxon>
        <taxon>Streptophyta</taxon>
        <taxon>Embryophyta</taxon>
        <taxon>Tracheophyta</taxon>
        <taxon>Spermatophyta</taxon>
        <taxon>Magnoliopsida</taxon>
        <taxon>Liliopsida</taxon>
        <taxon>Poales</taxon>
        <taxon>Poaceae</taxon>
        <taxon>PACMAD clade</taxon>
        <taxon>Arundinoideae</taxon>
        <taxon>Arundineae</taxon>
        <taxon>Arundo</taxon>
    </lineage>
</organism>
<accession>A0A0A9E285</accession>
<evidence type="ECO:0000313" key="1">
    <source>
        <dbReference type="EMBL" id="JAD93103.1"/>
    </source>
</evidence>
<name>A0A0A9E285_ARUDO</name>
<protein>
    <submittedName>
        <fullName evidence="1">Uncharacterized protein</fullName>
    </submittedName>
</protein>
<dbReference type="AlphaFoldDB" id="A0A0A9E285"/>
<reference evidence="1" key="1">
    <citation type="submission" date="2014-09" db="EMBL/GenBank/DDBJ databases">
        <authorList>
            <person name="Magalhaes I.L.F."/>
            <person name="Oliveira U."/>
            <person name="Santos F.R."/>
            <person name="Vidigal T.H.D.A."/>
            <person name="Brescovit A.D."/>
            <person name="Santos A.J."/>
        </authorList>
    </citation>
    <scope>NUCLEOTIDE SEQUENCE</scope>
    <source>
        <tissue evidence="1">Shoot tissue taken approximately 20 cm above the soil surface</tissue>
    </source>
</reference>
<sequence length="137" mass="15147">MTTSFSQRFPAIWTPRYRRYIQSTASPFPEDVGAALVLLFPLALDLEVVSDERHFLLLGEVLASSEVVGELAAPELDGVGTRKVCAAGGQPLLVIQLLITAKKTVKFQWNQHQFTYPRNCDEPGSYGCMLKASYVPT</sequence>
<proteinExistence type="predicted"/>